<dbReference type="Proteomes" id="UP000515838">
    <property type="component" value="Chromosome"/>
</dbReference>
<dbReference type="PANTHER" id="PTHR38457">
    <property type="entry name" value="REGULATOR ABRB-RELATED"/>
    <property type="match status" value="1"/>
</dbReference>
<evidence type="ECO:0000313" key="3">
    <source>
        <dbReference type="Proteomes" id="UP000515838"/>
    </source>
</evidence>
<dbReference type="GeneID" id="81471924"/>
<feature type="transmembrane region" description="Helical" evidence="1">
    <location>
        <begin position="247"/>
        <end position="271"/>
    </location>
</feature>
<dbReference type="GO" id="GO:0010468">
    <property type="term" value="P:regulation of gene expression"/>
    <property type="evidence" value="ECO:0007669"/>
    <property type="project" value="InterPro"/>
</dbReference>
<name>A0A7G9T9V8_PSEMX</name>
<feature type="transmembrane region" description="Helical" evidence="1">
    <location>
        <begin position="44"/>
        <end position="61"/>
    </location>
</feature>
<dbReference type="InterPro" id="IPR007820">
    <property type="entry name" value="AbrB_fam"/>
</dbReference>
<keyword evidence="1" id="KW-0472">Membrane</keyword>
<dbReference type="GO" id="GO:0016020">
    <property type="term" value="C:membrane"/>
    <property type="evidence" value="ECO:0007669"/>
    <property type="project" value="InterPro"/>
</dbReference>
<dbReference type="NCBIfam" id="TIGR03082">
    <property type="entry name" value="Gneg_AbrB_dup"/>
    <property type="match status" value="2"/>
</dbReference>
<dbReference type="AlphaFoldDB" id="A0A7G9T9V8"/>
<dbReference type="PANTHER" id="PTHR38457:SF1">
    <property type="entry name" value="REGULATOR ABRB-RELATED"/>
    <property type="match status" value="1"/>
</dbReference>
<dbReference type="Pfam" id="PF05145">
    <property type="entry name" value="AbrB"/>
    <property type="match status" value="1"/>
</dbReference>
<feature type="transmembrane region" description="Helical" evidence="1">
    <location>
        <begin position="168"/>
        <end position="186"/>
    </location>
</feature>
<dbReference type="InterPro" id="IPR017516">
    <property type="entry name" value="AbrB_dup"/>
</dbReference>
<accession>A0A7G9T9V8</accession>
<dbReference type="RefSeq" id="WP_187572607.1">
    <property type="nucleotide sequence ID" value="NZ_CP060731.1"/>
</dbReference>
<keyword evidence="1" id="KW-0812">Transmembrane</keyword>
<feature type="transmembrane region" description="Helical" evidence="1">
    <location>
        <begin position="193"/>
        <end position="211"/>
    </location>
</feature>
<feature type="transmembrane region" description="Helical" evidence="1">
    <location>
        <begin position="300"/>
        <end position="324"/>
    </location>
</feature>
<sequence>MASIAAGACLHLVGAPLPWMIGPLLAFAASNIMHANVQVPRQVRFAGQWIVGAALGLYFSAPVVERLIDLSGWIVLATVLSLGAGLVASQLLIRIGGVDPVTAFFAGTVGGAAEMANQAERYDARVDQVAASQVTRVLLVVLLLPLGFKLSGLHGDDLYHAVSVPLHPQGLLGLLGAGLAMGALAARVGIPNGWLFGPLVLSAALTASGYAPSSVPGWLVNLGQWLIGCSLGARFTPAFFRGSPRFLLGVLVSGGALIALCMATGVLIALLSGIPWTTMVLATAPGGIAEMGLTAKLLQLGVPVVTAFHIIRLAVVVSTVGPGFRLLRHLQRRR</sequence>
<proteinExistence type="predicted"/>
<organism evidence="2 3">
    <name type="scientific">Pseudoxanthomonas mexicana</name>
    <dbReference type="NCBI Taxonomy" id="128785"/>
    <lineage>
        <taxon>Bacteria</taxon>
        <taxon>Pseudomonadati</taxon>
        <taxon>Pseudomonadota</taxon>
        <taxon>Gammaproteobacteria</taxon>
        <taxon>Lysobacterales</taxon>
        <taxon>Lysobacteraceae</taxon>
        <taxon>Pseudoxanthomonas</taxon>
    </lineage>
</organism>
<dbReference type="EMBL" id="CP060731">
    <property type="protein sequence ID" value="QNN76883.1"/>
    <property type="molecule type" value="Genomic_DNA"/>
</dbReference>
<feature type="transmembrane region" description="Helical" evidence="1">
    <location>
        <begin position="129"/>
        <end position="148"/>
    </location>
</feature>
<keyword evidence="1" id="KW-1133">Transmembrane helix</keyword>
<feature type="transmembrane region" description="Helical" evidence="1">
    <location>
        <begin position="73"/>
        <end position="95"/>
    </location>
</feature>
<dbReference type="PIRSF" id="PIRSF038991">
    <property type="entry name" value="Protein_AbrB"/>
    <property type="match status" value="1"/>
</dbReference>
<gene>
    <name evidence="2" type="ORF">IAE60_13150</name>
</gene>
<evidence type="ECO:0000256" key="1">
    <source>
        <dbReference type="SAM" id="Phobius"/>
    </source>
</evidence>
<evidence type="ECO:0000313" key="2">
    <source>
        <dbReference type="EMBL" id="QNN76883.1"/>
    </source>
</evidence>
<reference evidence="2 3" key="1">
    <citation type="submission" date="2020-08" db="EMBL/GenBank/DDBJ databases">
        <title>Streptomycin Non-resistant strain, P. mexicana.</title>
        <authorList>
            <person name="Ganesh-Kumar S."/>
            <person name="Zhe T."/>
            <person name="Yu Z."/>
            <person name="Min Y."/>
        </authorList>
    </citation>
    <scope>NUCLEOTIDE SEQUENCE [LARGE SCALE GENOMIC DNA]</scope>
    <source>
        <strain evidence="2 3">GTZY2</strain>
    </source>
</reference>
<protein>
    <submittedName>
        <fullName evidence="2">AbrB family transcriptional regulator</fullName>
    </submittedName>
</protein>